<evidence type="ECO:0000313" key="2">
    <source>
        <dbReference type="Proteomes" id="UP000254266"/>
    </source>
</evidence>
<comment type="caution">
    <text evidence="1">The sequence shown here is derived from an EMBL/GenBank/DDBJ whole genome shotgun (WGS) entry which is preliminary data.</text>
</comment>
<keyword evidence="2" id="KW-1185">Reference proteome</keyword>
<evidence type="ECO:0000313" key="1">
    <source>
        <dbReference type="EMBL" id="RDH86099.1"/>
    </source>
</evidence>
<proteinExistence type="predicted"/>
<dbReference type="EMBL" id="QFXC01000002">
    <property type="protein sequence ID" value="RDH86099.1"/>
    <property type="molecule type" value="Genomic_DNA"/>
</dbReference>
<dbReference type="AlphaFoldDB" id="A0A370DMH0"/>
<sequence length="225" mass="25006">MSKHAFLSVLGFTVVALVLGIYLSSLSEREVSSTGFPWQIENMESGHTRVFNLVIGQSTLNDAEQLYKERAKITLFSSSESDAVIEAFFSQLKIAGLKSKMVISFDLPADEIQAIYNRGARIATLDSGIRQVTLLDEDAELVRQSAIASITYLPAIHLDAELIEKRFGQPAEKIQDTESDAVHWLYPNKGVDIALSETEKEVIQYVLPKDFDDLVKPLKAVVNKD</sequence>
<organism evidence="1 2">
    <name type="scientific">endosymbiont of Galathealinum brachiosum</name>
    <dbReference type="NCBI Taxonomy" id="2200906"/>
    <lineage>
        <taxon>Bacteria</taxon>
        <taxon>Pseudomonadati</taxon>
        <taxon>Pseudomonadota</taxon>
        <taxon>Gammaproteobacteria</taxon>
        <taxon>sulfur-oxidizing symbionts</taxon>
    </lineage>
</organism>
<gene>
    <name evidence="1" type="ORF">DIZ80_01115</name>
</gene>
<dbReference type="Proteomes" id="UP000254266">
    <property type="component" value="Unassembled WGS sequence"/>
</dbReference>
<name>A0A370DMH0_9GAMM</name>
<protein>
    <submittedName>
        <fullName evidence="1">Uncharacterized protein</fullName>
    </submittedName>
</protein>
<accession>A0A370DMH0</accession>
<reference evidence="1 2" key="1">
    <citation type="journal article" date="2018" name="ISME J.">
        <title>Endosymbiont genomes yield clues of tubeworm success.</title>
        <authorList>
            <person name="Li Y."/>
            <person name="Liles M.R."/>
            <person name="Halanych K.M."/>
        </authorList>
    </citation>
    <scope>NUCLEOTIDE SEQUENCE [LARGE SCALE GENOMIC DNA]</scope>
    <source>
        <strain evidence="1">A1464</strain>
    </source>
</reference>